<dbReference type="PANTHER" id="PTHR30024">
    <property type="entry name" value="ALIPHATIC SULFONATES-BINDING PROTEIN-RELATED"/>
    <property type="match status" value="1"/>
</dbReference>
<keyword evidence="2" id="KW-0732">Signal</keyword>
<organism evidence="4 5">
    <name type="scientific">Clostridium polyendosporum</name>
    <dbReference type="NCBI Taxonomy" id="69208"/>
    <lineage>
        <taxon>Bacteria</taxon>
        <taxon>Bacillati</taxon>
        <taxon>Bacillota</taxon>
        <taxon>Clostridia</taxon>
        <taxon>Eubacteriales</taxon>
        <taxon>Clostridiaceae</taxon>
        <taxon>Clostridium</taxon>
    </lineage>
</organism>
<sequence length="333" mass="35643">MKKSRIFISSILTVALAFSLTGCNSQDKISSKDSTNKVKKINVGYFGNTCEAPIFAAYEKGFFKEEGLEVEMVKGDANTLKDGLATGKVDITDGLVMQWLKPIESGLDIKFTAGLHTGCIQVLIPTNSNIKSFKELKGKKIGVSAIGGGAMILAARLLTLEGIDSQKDVEWKVFPNSELPIALEKGEVDVISVSDPFAQIQINSGKAKSVYNSATDAPFKDEYCCLTVVNGKLIEKDPEAAAAATRAIMKGAKYVSENPKEVAKIEVEKKYVPGDIDVNASILASYNYIPSVNGGVDAVNALSKEMKKLGLLDNNTDAEALAKSSFAKLKGVN</sequence>
<evidence type="ECO:0000313" key="4">
    <source>
        <dbReference type="EMBL" id="GIM30141.1"/>
    </source>
</evidence>
<dbReference type="EMBL" id="BOPZ01000028">
    <property type="protein sequence ID" value="GIM30141.1"/>
    <property type="molecule type" value="Genomic_DNA"/>
</dbReference>
<feature type="signal peptide" evidence="2">
    <location>
        <begin position="1"/>
        <end position="25"/>
    </location>
</feature>
<keyword evidence="5" id="KW-1185">Reference proteome</keyword>
<name>A0A919S1C0_9CLOT</name>
<evidence type="ECO:0000259" key="3">
    <source>
        <dbReference type="SMART" id="SM00062"/>
    </source>
</evidence>
<protein>
    <submittedName>
        <fullName evidence="4">ABC transporter substrate-binding protein</fullName>
    </submittedName>
</protein>
<feature type="chain" id="PRO_5038766821" evidence="2">
    <location>
        <begin position="26"/>
        <end position="333"/>
    </location>
</feature>
<gene>
    <name evidence="4" type="ORF">CPJCM30710_28070</name>
</gene>
<dbReference type="Gene3D" id="3.40.190.10">
    <property type="entry name" value="Periplasmic binding protein-like II"/>
    <property type="match status" value="2"/>
</dbReference>
<dbReference type="Pfam" id="PF09084">
    <property type="entry name" value="NMT1"/>
    <property type="match status" value="1"/>
</dbReference>
<comment type="caution">
    <text evidence="4">The sequence shown here is derived from an EMBL/GenBank/DDBJ whole genome shotgun (WGS) entry which is preliminary data.</text>
</comment>
<dbReference type="InterPro" id="IPR001638">
    <property type="entry name" value="Solute-binding_3/MltF_N"/>
</dbReference>
<evidence type="ECO:0000256" key="2">
    <source>
        <dbReference type="SAM" id="SignalP"/>
    </source>
</evidence>
<dbReference type="SMART" id="SM00062">
    <property type="entry name" value="PBPb"/>
    <property type="match status" value="1"/>
</dbReference>
<evidence type="ECO:0000256" key="1">
    <source>
        <dbReference type="ARBA" id="ARBA00010742"/>
    </source>
</evidence>
<comment type="similarity">
    <text evidence="1">Belongs to the bacterial solute-binding protein SsuA/TauA family.</text>
</comment>
<dbReference type="AlphaFoldDB" id="A0A919S1C0"/>
<dbReference type="InterPro" id="IPR015168">
    <property type="entry name" value="SsuA/THI5"/>
</dbReference>
<proteinExistence type="inferred from homology"/>
<dbReference type="PROSITE" id="PS51257">
    <property type="entry name" value="PROKAR_LIPOPROTEIN"/>
    <property type="match status" value="1"/>
</dbReference>
<evidence type="ECO:0000313" key="5">
    <source>
        <dbReference type="Proteomes" id="UP000679179"/>
    </source>
</evidence>
<dbReference type="SUPFAM" id="SSF53850">
    <property type="entry name" value="Periplasmic binding protein-like II"/>
    <property type="match status" value="1"/>
</dbReference>
<accession>A0A919S1C0</accession>
<feature type="domain" description="Solute-binding protein family 3/N-terminal" evidence="3">
    <location>
        <begin position="40"/>
        <end position="258"/>
    </location>
</feature>
<dbReference type="RefSeq" id="WP_212904820.1">
    <property type="nucleotide sequence ID" value="NZ_BOPZ01000028.1"/>
</dbReference>
<reference evidence="4" key="1">
    <citation type="submission" date="2021-03" db="EMBL/GenBank/DDBJ databases">
        <title>Taxonomic study of Clostridium polyendosporum from meadow-gley soil under rice.</title>
        <authorList>
            <person name="Kobayashi H."/>
            <person name="Tanizawa Y."/>
            <person name="Yagura M."/>
        </authorList>
    </citation>
    <scope>NUCLEOTIDE SEQUENCE</scope>
    <source>
        <strain evidence="4">JCM 30710</strain>
    </source>
</reference>
<dbReference type="Proteomes" id="UP000679179">
    <property type="component" value="Unassembled WGS sequence"/>
</dbReference>